<feature type="domain" description="NlpC/P60" evidence="5">
    <location>
        <begin position="30"/>
        <end position="155"/>
    </location>
</feature>
<evidence type="ECO:0000313" key="7">
    <source>
        <dbReference type="Proteomes" id="UP000683386"/>
    </source>
</evidence>
<name>A0A8F2IW29_9CAUD</name>
<sequence>MDMKTRAGIVVTGALAALLVSPAVEAHAAPSLAQRALSVAAAQKGDPYKWGATGPDRFDCSGLTYYSYRKSGKTLPRTAQAQYNKSKHVAPANRRVGDLVFIGTSSSNIYHVGIYAGFSNGYGWFWDSPKLGRTVGKHRIKDYTAGSPRAYYGRF</sequence>
<dbReference type="Proteomes" id="UP000683386">
    <property type="component" value="Segment"/>
</dbReference>
<evidence type="ECO:0000256" key="3">
    <source>
        <dbReference type="ARBA" id="ARBA00022801"/>
    </source>
</evidence>
<keyword evidence="7" id="KW-1185">Reference proteome</keyword>
<dbReference type="GO" id="GO:0008234">
    <property type="term" value="F:cysteine-type peptidase activity"/>
    <property type="evidence" value="ECO:0007669"/>
    <property type="project" value="UniProtKB-KW"/>
</dbReference>
<dbReference type="PROSITE" id="PS51935">
    <property type="entry name" value="NLPC_P60"/>
    <property type="match status" value="1"/>
</dbReference>
<dbReference type="Pfam" id="PF00877">
    <property type="entry name" value="NLPC_P60"/>
    <property type="match status" value="1"/>
</dbReference>
<evidence type="ECO:0000259" key="5">
    <source>
        <dbReference type="PROSITE" id="PS51935"/>
    </source>
</evidence>
<evidence type="ECO:0000313" key="6">
    <source>
        <dbReference type="EMBL" id="QWT29834.1"/>
    </source>
</evidence>
<dbReference type="Gene3D" id="3.90.1720.10">
    <property type="entry name" value="endopeptidase domain like (from Nostoc punctiforme)"/>
    <property type="match status" value="1"/>
</dbReference>
<dbReference type="InterPro" id="IPR000064">
    <property type="entry name" value="NLP_P60_dom"/>
</dbReference>
<dbReference type="GeneID" id="77931525"/>
<keyword evidence="2" id="KW-0645">Protease</keyword>
<dbReference type="RefSeq" id="YP_010655659.1">
    <property type="nucleotide sequence ID" value="NC_070830.1"/>
</dbReference>
<evidence type="ECO:0000256" key="1">
    <source>
        <dbReference type="ARBA" id="ARBA00007074"/>
    </source>
</evidence>
<dbReference type="EMBL" id="MW822144">
    <property type="protein sequence ID" value="QWT29834.1"/>
    <property type="molecule type" value="Genomic_DNA"/>
</dbReference>
<dbReference type="KEGG" id="vg:77931525"/>
<organism evidence="6 7">
    <name type="scientific">Streptomyces phage KimJongPhill</name>
    <dbReference type="NCBI Taxonomy" id="2848886"/>
    <lineage>
        <taxon>Viruses</taxon>
        <taxon>Duplodnaviria</taxon>
        <taxon>Heunggongvirae</taxon>
        <taxon>Uroviricota</taxon>
        <taxon>Caudoviricetes</taxon>
        <taxon>Zukovirus</taxon>
        <taxon>Zukovirus phill</taxon>
    </lineage>
</organism>
<keyword evidence="4" id="KW-0788">Thiol protease</keyword>
<dbReference type="GO" id="GO:0001897">
    <property type="term" value="P:symbiont-mediated cytolysis of host cell"/>
    <property type="evidence" value="ECO:0007669"/>
    <property type="project" value="UniProtKB-ARBA"/>
</dbReference>
<keyword evidence="3" id="KW-0378">Hydrolase</keyword>
<dbReference type="InterPro" id="IPR051794">
    <property type="entry name" value="PG_Endopeptidase_C40"/>
</dbReference>
<proteinExistence type="inferred from homology"/>
<accession>A0A8F2IW29</accession>
<gene>
    <name evidence="6" type="primary">53</name>
    <name evidence="6" type="ORF">SEA_KIMJONGPHILL_53</name>
</gene>
<dbReference type="PANTHER" id="PTHR47359">
    <property type="entry name" value="PEPTIDOGLYCAN DL-ENDOPEPTIDASE CWLO"/>
    <property type="match status" value="1"/>
</dbReference>
<evidence type="ECO:0000256" key="4">
    <source>
        <dbReference type="ARBA" id="ARBA00022807"/>
    </source>
</evidence>
<dbReference type="InterPro" id="IPR038765">
    <property type="entry name" value="Papain-like_cys_pep_sf"/>
</dbReference>
<dbReference type="SUPFAM" id="SSF54001">
    <property type="entry name" value="Cysteine proteinases"/>
    <property type="match status" value="1"/>
</dbReference>
<comment type="similarity">
    <text evidence="1">Belongs to the peptidase C40 family.</text>
</comment>
<dbReference type="GO" id="GO:0006508">
    <property type="term" value="P:proteolysis"/>
    <property type="evidence" value="ECO:0007669"/>
    <property type="project" value="UniProtKB-KW"/>
</dbReference>
<dbReference type="PANTHER" id="PTHR47359:SF3">
    <property type="entry name" value="NLP_P60 DOMAIN-CONTAINING PROTEIN-RELATED"/>
    <property type="match status" value="1"/>
</dbReference>
<reference evidence="6" key="1">
    <citation type="submission" date="2021-03" db="EMBL/GenBank/DDBJ databases">
        <authorList>
            <person name="Alqahtani R."/>
            <person name="Behailu E."/>
            <person name="Cappabianca D.W."/>
            <person name="Csanadi-Schwartz K.M."/>
            <person name="Dalal A.S."/>
            <person name="Fahim M.S."/>
            <person name="Franklin J.M."/>
            <person name="Gluckman M.H."/>
            <person name="Levine C.J."/>
            <person name="Martin N."/>
            <person name="Milza N."/>
            <person name="Najmabadi R."/>
            <person name="Newman A.M."/>
            <person name="Pajunar M."/>
            <person name="Qalawee I."/>
            <person name="Rizvi A."/>
            <person name="Samuel A."/>
            <person name="Smith A."/>
            <person name="Swann F.E."/>
            <person name="Sweeney P."/>
            <person name="Torres N.R."/>
            <person name="Ventrone L."/>
            <person name="Ventura L."/>
            <person name="Wroe M."/>
            <person name="Acquaye N.A."/>
            <person name="Agnes T.J."/>
            <person name="Ahmed A."/>
            <person name="Ahmed S."/>
            <person name="Amodu B.A."/>
            <person name="Arefeayne N.F."/>
            <person name="Asamoah-Frimpong E.A."/>
            <person name="Attaran A."/>
            <person name="Barragan J.M."/>
            <person name="Baumgarten L.N."/>
            <person name="Berhane B."/>
            <person name="Beyene A."/>
            <person name="Bhattarai B."/>
            <person name="Biondokin D.V."/>
            <person name="Boone B.K."/>
            <person name="Burney S.Z."/>
            <person name="Cayanan J.-R.T."/>
            <person name="Cesta G."/>
            <person name="Chang J."/>
            <person name="Chavez J."/>
            <person name="Chorbajian C."/>
            <person name="Christian S."/>
            <person name="Corns J.R."/>
            <person name="Corns N.R."/>
            <person name="Cowan J.T."/>
            <person name="Coyne C."/>
            <person name="Dadzie B."/>
            <person name="Datu D.-L.V."/>
            <person name="Deng B.C."/>
            <person name="Der L."/>
            <person name="Dickerson K."/>
            <person name="Dozier E."/>
            <person name="Egbunine A.O."/>
            <person name="Farooq M."/>
            <person name="Fonge A.E."/>
            <person name="Ghomsi-Nono M.P."/>
            <person name="Giampietro H."/>
            <person name="Gunnison R.P."/>
            <person name="Han S.H."/>
            <person name="Hennigan A.J."/>
            <person name="Hong A.N."/>
            <person name="Ijomor E.C."/>
            <person name="Jalali A."/>
            <person name="Jamil T.Z."/>
            <person name="Jenkins C.R."/>
            <person name="Joseph M.A."/>
            <person name="Jowanowitch O.J."/>
            <person name="Kang D."/>
            <person name="Khan A."/>
            <person name="Khan Z.K."/>
            <person name="Kiewe T."/>
            <person name="Kjerulf A.B."/>
            <person name="Kolosey V."/>
            <person name="Kurup M."/>
            <person name="Lee V.H."/>
            <person name="Llontop-Maldonado V."/>
            <person name="Long P."/>
            <person name="Lu N."/>
            <person name="Majekodunmi A."/>
            <person name="Malik H.W."/>
            <person name="Marcellino S.C."/>
            <person name="Martinez L.A."/>
            <person name="Meher F.N."/>
            <person name="Michelin M.A."/>
            <person name="Mitchell K.G."/>
            <person name="Mullens W.J."/>
            <person name="Nwakama C."/>
            <person name="Nwosu F.T."/>
            <person name="Oboh E.C."/>
            <person name="Odujinrin O."/>
            <person name="Ogunsan O."/>
            <person name="O'Neill K."/>
            <person name="Oxlaj J.A."/>
            <person name="Patel A.K."/>
            <person name="Patel B.R."/>
            <person name="Pham Q."/>
            <person name="Porter J."/>
            <person name="Portes J."/>
            <person name="Prokopenko A."/>
            <person name="Quraishi M."/>
            <person name="Qureshi M.-A."/>
            <person name="Rivera A."/>
            <person name="Rubalsky V."/>
            <person name="Saikali Y."/>
            <person name="Saqaf K."/>
            <person name="Saroya S.R."/>
            <person name="Seas A."/>
            <person name="Shadrick R.E."/>
            <person name="Sharda N."/>
            <person name="Sigindere M.T."/>
            <person name="Simbi V.G."/>
            <person name="Thuzar C."/>
            <person name="Tran K."/>
            <person name="Tran V.D."/>
            <person name="Trang W."/>
            <person name="Vaishnav N."/>
            <person name="Vuong K."/>
            <person name="Walker C."/>
            <person name="Wallace S.A."/>
            <person name="Warfield J.C."/>
            <person name="Wikina T."/>
            <person name="Wobbeking F.T."/>
            <person name="Worrent L.D."/>
            <person name="Yan T."/>
            <person name="Zehra A."/>
            <person name="Avazpour P."/>
            <person name="Kim F.M."/>
            <person name="Mason K."/>
            <person name="Nguyen D.A."/>
            <person name="Pettit S.M."/>
            <person name="Zhou O.J."/>
            <person name="Brissett D.L."/>
            <person name="Gualtieri C."/>
            <person name="Hufford T.M."/>
            <person name="Ko J.M."/>
            <person name="Novak J.K."/>
            <person name="Smith Z.M."/>
            <person name="Mayer-Bacon C."/>
            <person name="Erill I."/>
            <person name="Caruso S.M."/>
            <person name="Garlena R.A."/>
            <person name="Russell D.A."/>
            <person name="Pope W.H."/>
            <person name="Jacobs-Sera D."/>
            <person name="Hatfull G.F."/>
        </authorList>
    </citation>
    <scope>NUCLEOTIDE SEQUENCE</scope>
</reference>
<evidence type="ECO:0000256" key="2">
    <source>
        <dbReference type="ARBA" id="ARBA00022670"/>
    </source>
</evidence>
<protein>
    <submittedName>
        <fullName evidence="6">LysM-like peptidoglycan binding protein</fullName>
    </submittedName>
</protein>